<feature type="domain" description="AMP-binding enzyme C-terminal" evidence="2">
    <location>
        <begin position="486"/>
        <end position="562"/>
    </location>
</feature>
<reference evidence="4" key="1">
    <citation type="journal article" date="2019" name="Int. J. Syst. Evol. Microbiol.">
        <title>The Global Catalogue of Microorganisms (GCM) 10K type strain sequencing project: providing services to taxonomists for standard genome sequencing and annotation.</title>
        <authorList>
            <consortium name="The Broad Institute Genomics Platform"/>
            <consortium name="The Broad Institute Genome Sequencing Center for Infectious Disease"/>
            <person name="Wu L."/>
            <person name="Ma J."/>
        </authorList>
    </citation>
    <scope>NUCLEOTIDE SEQUENCE [LARGE SCALE GENOMIC DNA]</scope>
    <source>
        <strain evidence="4">KCTC 62192</strain>
    </source>
</reference>
<keyword evidence="4" id="KW-1185">Reference proteome</keyword>
<evidence type="ECO:0000313" key="4">
    <source>
        <dbReference type="Proteomes" id="UP001595443"/>
    </source>
</evidence>
<dbReference type="Gene3D" id="3.40.50.12780">
    <property type="entry name" value="N-terminal domain of ligase-like"/>
    <property type="match status" value="1"/>
</dbReference>
<evidence type="ECO:0000259" key="2">
    <source>
        <dbReference type="Pfam" id="PF13193"/>
    </source>
</evidence>
<dbReference type="SUPFAM" id="SSF56801">
    <property type="entry name" value="Acetyl-CoA synthetase-like"/>
    <property type="match status" value="1"/>
</dbReference>
<dbReference type="InterPro" id="IPR020845">
    <property type="entry name" value="AMP-binding_CS"/>
</dbReference>
<dbReference type="InterPro" id="IPR042099">
    <property type="entry name" value="ANL_N_sf"/>
</dbReference>
<evidence type="ECO:0000313" key="3">
    <source>
        <dbReference type="EMBL" id="MFC2968849.1"/>
    </source>
</evidence>
<dbReference type="InterPro" id="IPR000873">
    <property type="entry name" value="AMP-dep_synth/lig_dom"/>
</dbReference>
<feature type="domain" description="AMP-dependent synthetase/ligase" evidence="1">
    <location>
        <begin position="33"/>
        <end position="432"/>
    </location>
</feature>
<dbReference type="Pfam" id="PF13193">
    <property type="entry name" value="AMP-binding_C"/>
    <property type="match status" value="1"/>
</dbReference>
<dbReference type="InterPro" id="IPR045851">
    <property type="entry name" value="AMP-bd_C_sf"/>
</dbReference>
<dbReference type="InterPro" id="IPR025110">
    <property type="entry name" value="AMP-bd_C"/>
</dbReference>
<gene>
    <name evidence="3" type="ORF">ACFOES_12150</name>
</gene>
<dbReference type="PANTHER" id="PTHR43767">
    <property type="entry name" value="LONG-CHAIN-FATTY-ACID--COA LIGASE"/>
    <property type="match status" value="1"/>
</dbReference>
<dbReference type="PANTHER" id="PTHR43767:SF1">
    <property type="entry name" value="NONRIBOSOMAL PEPTIDE SYNTHASE PES1 (EUROFUNG)-RELATED"/>
    <property type="match status" value="1"/>
</dbReference>
<dbReference type="EMBL" id="JBHRSK010000007">
    <property type="protein sequence ID" value="MFC2968849.1"/>
    <property type="molecule type" value="Genomic_DNA"/>
</dbReference>
<sequence length="631" mass="68743">MGSYATAADRNAIEAEAPWGERRVPRTMYQFLSETAARNPDARAMSFQILSGPTDKAETLTWGTFKDRVTQAANLFRSLGIGPHDTVAYVLPNSNETAVTLIAGAVAGIVNPINPLLEPEQIAGILRETGAKVVVTIKGFPKSDVAQKVADAVAEAPNVQTVLEIDLNRYLSGAKKLLVPVIRPRTKVGHRAQVLDFNRACARQQAEGLDFADPEQDRVAAYFHTGGTTGMPKVAQHKVSGMIYNGWLGARLLFRETDNVLCPLPLFHVFAAYPVMMSVIAAGAHLILPTPAGYRGDGVFANFWKLVERWKVTYLITVPTAISALMQRKVDADVSTLRYAFSGSAPLPVELYKRFESATGLTICEGYGLTEATCLVSINPPDGEKKIGSVGLPFPYTNVRILHCDETGHVLHECDTDEVGEICVYNPGVYAGHTYTDDDKNRGLFADEFYLRTGDLGRIDADGYLFITGRAKDVIIRGGHNIDPAEIEEALMSHEAVAFAGAIGQPDSFAGELPCAYVELVDGATTTVAELMHHARENIHERAAVPRHIEILSELPKTAVGKVFKPDLRKRAITRVYNAALHGAGLEAEVSEVVEDRKRGLVARLRKTGAVDAGKVEHVLGEHTRPWEWAD</sequence>
<name>A0ABV7AHK6_9RHOB</name>
<dbReference type="CDD" id="cd05944">
    <property type="entry name" value="FACL_like_4"/>
    <property type="match status" value="1"/>
</dbReference>
<proteinExistence type="predicted"/>
<dbReference type="NCBIfam" id="NF005714">
    <property type="entry name" value="PRK07529.1"/>
    <property type="match status" value="1"/>
</dbReference>
<dbReference type="Gene3D" id="3.30.300.30">
    <property type="match status" value="1"/>
</dbReference>
<dbReference type="RefSeq" id="WP_377833542.1">
    <property type="nucleotide sequence ID" value="NZ_JBHRSK010000007.1"/>
</dbReference>
<dbReference type="Pfam" id="PF00501">
    <property type="entry name" value="AMP-binding"/>
    <property type="match status" value="1"/>
</dbReference>
<dbReference type="Proteomes" id="UP001595443">
    <property type="component" value="Unassembled WGS sequence"/>
</dbReference>
<protein>
    <submittedName>
        <fullName evidence="3">Acyl-CoA synthetase</fullName>
    </submittedName>
</protein>
<accession>A0ABV7AHK6</accession>
<dbReference type="PROSITE" id="PS00455">
    <property type="entry name" value="AMP_BINDING"/>
    <property type="match status" value="1"/>
</dbReference>
<organism evidence="3 4">
    <name type="scientific">Acidimangrovimonas pyrenivorans</name>
    <dbReference type="NCBI Taxonomy" id="2030798"/>
    <lineage>
        <taxon>Bacteria</taxon>
        <taxon>Pseudomonadati</taxon>
        <taxon>Pseudomonadota</taxon>
        <taxon>Alphaproteobacteria</taxon>
        <taxon>Rhodobacterales</taxon>
        <taxon>Paracoccaceae</taxon>
        <taxon>Acidimangrovimonas</taxon>
    </lineage>
</organism>
<evidence type="ECO:0000259" key="1">
    <source>
        <dbReference type="Pfam" id="PF00501"/>
    </source>
</evidence>
<dbReference type="InterPro" id="IPR050237">
    <property type="entry name" value="ATP-dep_AMP-bd_enzyme"/>
</dbReference>
<comment type="caution">
    <text evidence="3">The sequence shown here is derived from an EMBL/GenBank/DDBJ whole genome shotgun (WGS) entry which is preliminary data.</text>
</comment>